<reference evidence="6" key="1">
    <citation type="submission" date="2017-09" db="EMBL/GenBank/DDBJ databases">
        <title>Depth-based differentiation of microbial function through sediment-hosted aquifers and enrichment of novel symbionts in the deep terrestrial subsurface.</title>
        <authorList>
            <person name="Probst A.J."/>
            <person name="Ladd B."/>
            <person name="Jarett J.K."/>
            <person name="Geller-Mcgrath D.E."/>
            <person name="Sieber C.M.K."/>
            <person name="Emerson J.B."/>
            <person name="Anantharaman K."/>
            <person name="Thomas B.C."/>
            <person name="Malmstrom R."/>
            <person name="Stieglmeier M."/>
            <person name="Klingl A."/>
            <person name="Woyke T."/>
            <person name="Ryan C.M."/>
            <person name="Banfield J.F."/>
        </authorList>
    </citation>
    <scope>NUCLEOTIDE SEQUENCE [LARGE SCALE GENOMIC DNA]</scope>
</reference>
<dbReference type="InterPro" id="IPR023584">
    <property type="entry name" value="Ribosome_recyc_fac_dom"/>
</dbReference>
<evidence type="ECO:0000313" key="6">
    <source>
        <dbReference type="Proteomes" id="UP000231383"/>
    </source>
</evidence>
<evidence type="ECO:0000256" key="2">
    <source>
        <dbReference type="ARBA" id="ARBA00022917"/>
    </source>
</evidence>
<dbReference type="Gene3D" id="3.30.1360.40">
    <property type="match status" value="1"/>
</dbReference>
<feature type="coiled-coil region" evidence="3">
    <location>
        <begin position="125"/>
        <end position="159"/>
    </location>
</feature>
<proteinExistence type="inferred from homology"/>
<dbReference type="AlphaFoldDB" id="A0A2M8EYZ3"/>
<dbReference type="Pfam" id="PF01765">
    <property type="entry name" value="RRF"/>
    <property type="match status" value="1"/>
</dbReference>
<dbReference type="EMBL" id="PFSC01000101">
    <property type="protein sequence ID" value="PJC31930.1"/>
    <property type="molecule type" value="Genomic_DNA"/>
</dbReference>
<dbReference type="PANTHER" id="PTHR20982:SF3">
    <property type="entry name" value="MITOCHONDRIAL RIBOSOME RECYCLING FACTOR PSEUDO 1"/>
    <property type="match status" value="1"/>
</dbReference>
<protein>
    <submittedName>
        <fullName evidence="5">Ribosome recycling factor</fullName>
    </submittedName>
</protein>
<keyword evidence="3" id="KW-0175">Coiled coil</keyword>
<comment type="similarity">
    <text evidence="1">Belongs to the RRF family.</text>
</comment>
<evidence type="ECO:0000256" key="3">
    <source>
        <dbReference type="SAM" id="Coils"/>
    </source>
</evidence>
<dbReference type="FunFam" id="3.30.1360.40:FF:000001">
    <property type="entry name" value="Ribosome-recycling factor"/>
    <property type="match status" value="1"/>
</dbReference>
<evidence type="ECO:0000256" key="1">
    <source>
        <dbReference type="ARBA" id="ARBA00005912"/>
    </source>
</evidence>
<dbReference type="InterPro" id="IPR036191">
    <property type="entry name" value="RRF_sf"/>
</dbReference>
<keyword evidence="2" id="KW-0648">Protein biosynthesis</keyword>
<evidence type="ECO:0000259" key="4">
    <source>
        <dbReference type="Pfam" id="PF01765"/>
    </source>
</evidence>
<dbReference type="PANTHER" id="PTHR20982">
    <property type="entry name" value="RIBOSOME RECYCLING FACTOR"/>
    <property type="match status" value="1"/>
</dbReference>
<comment type="caution">
    <text evidence="5">The sequence shown here is derived from an EMBL/GenBank/DDBJ whole genome shotgun (WGS) entry which is preliminary data.</text>
</comment>
<evidence type="ECO:0000313" key="5">
    <source>
        <dbReference type="EMBL" id="PJC31930.1"/>
    </source>
</evidence>
<dbReference type="Proteomes" id="UP000231383">
    <property type="component" value="Unassembled WGS sequence"/>
</dbReference>
<name>A0A2M8EYZ3_9BACT</name>
<dbReference type="GO" id="GO:0043023">
    <property type="term" value="F:ribosomal large subunit binding"/>
    <property type="evidence" value="ECO:0007669"/>
    <property type="project" value="TreeGrafter"/>
</dbReference>
<dbReference type="SUPFAM" id="SSF55194">
    <property type="entry name" value="Ribosome recycling factor, RRF"/>
    <property type="match status" value="1"/>
</dbReference>
<dbReference type="InterPro" id="IPR002661">
    <property type="entry name" value="Ribosome_recyc_fac"/>
</dbReference>
<dbReference type="GO" id="GO:0006412">
    <property type="term" value="P:translation"/>
    <property type="evidence" value="ECO:0007669"/>
    <property type="project" value="UniProtKB-KW"/>
</dbReference>
<sequence length="185" mass="20840">MHDIIPTFKSQTEELVSKLQAELKGIRTGRAHTGMIEGLQVEAYGGTKMRLIELASITTESNDALVITPFDPSTVSDIEKGILASPLGLSPNTQGSRIVVRVPPLSEEQRVKFVKLVSQLVEETRNKVRYERDSIRKKIKQLEDAKELTEDDTYRLEKEVDAMTGKINNELQTVKESKEQEIMEV</sequence>
<feature type="domain" description="Ribosome recycling factor" evidence="4">
    <location>
        <begin position="19"/>
        <end position="183"/>
    </location>
</feature>
<accession>A0A2M8EYZ3</accession>
<gene>
    <name evidence="5" type="ORF">CO051_03640</name>
</gene>
<dbReference type="Gene3D" id="1.10.132.20">
    <property type="entry name" value="Ribosome-recycling factor"/>
    <property type="match status" value="1"/>
</dbReference>
<organism evidence="5 6">
    <name type="scientific">Candidatus Roizmanbacteria bacterium CG_4_9_14_0_2_um_filter_39_13</name>
    <dbReference type="NCBI Taxonomy" id="1974839"/>
    <lineage>
        <taxon>Bacteria</taxon>
        <taxon>Candidatus Roizmaniibacteriota</taxon>
    </lineage>
</organism>